<keyword evidence="3" id="KW-0378">Hydrolase</keyword>
<dbReference type="Pfam" id="PF01195">
    <property type="entry name" value="Pept_tRNA_hydro"/>
    <property type="match status" value="1"/>
</dbReference>
<dbReference type="EC" id="3.1.1.29" evidence="1"/>
<evidence type="ECO:0000256" key="4">
    <source>
        <dbReference type="ARBA" id="ARBA00022884"/>
    </source>
</evidence>
<dbReference type="GO" id="GO:0004045">
    <property type="term" value="F:peptidyl-tRNA hydrolase activity"/>
    <property type="evidence" value="ECO:0007669"/>
    <property type="project" value="UniProtKB-EC"/>
</dbReference>
<dbReference type="SUPFAM" id="SSF53178">
    <property type="entry name" value="Peptidyl-tRNA hydrolase-like"/>
    <property type="match status" value="1"/>
</dbReference>
<evidence type="ECO:0000256" key="3">
    <source>
        <dbReference type="ARBA" id="ARBA00022801"/>
    </source>
</evidence>
<keyword evidence="4" id="KW-0694">RNA-binding</keyword>
<evidence type="ECO:0000256" key="1">
    <source>
        <dbReference type="ARBA" id="ARBA00013260"/>
    </source>
</evidence>
<dbReference type="InterPro" id="IPR036416">
    <property type="entry name" value="Pept_tRNA_hydro_sf"/>
</dbReference>
<comment type="similarity">
    <text evidence="5">Belongs to the PTH family.</text>
</comment>
<protein>
    <recommendedName>
        <fullName evidence="1">peptidyl-tRNA hydrolase</fullName>
        <ecNumber evidence="1">3.1.1.29</ecNumber>
    </recommendedName>
</protein>
<dbReference type="EMBL" id="SPNW01000011">
    <property type="protein sequence ID" value="TIA91622.1"/>
    <property type="molecule type" value="Genomic_DNA"/>
</dbReference>
<evidence type="ECO:0000313" key="7">
    <source>
        <dbReference type="Proteomes" id="UP000310189"/>
    </source>
</evidence>
<sequence>MAHRILIAGLGNLPFPTTYHSIGQLALTELAQRHRLEWHTSSGVSFTQLNDDVHLVYSHQLMNVSGKTLARHYDRIQAGRLLVLHDDLQREWGKVSIKHGGSANGHNGLKSLSKHLKQGLEFDRLRIGIGRPTDKKDVADYVLSKLSPAQLDDITNGSLYTHIEHELNKYVAAQ</sequence>
<dbReference type="PANTHER" id="PTHR17224">
    <property type="entry name" value="PEPTIDYL-TRNA HYDROLASE"/>
    <property type="match status" value="1"/>
</dbReference>
<dbReference type="AlphaFoldDB" id="A0A4T0FSF0"/>
<reference evidence="6 7" key="1">
    <citation type="submission" date="2019-03" db="EMBL/GenBank/DDBJ databases">
        <title>Sequencing 23 genomes of Wallemia ichthyophaga.</title>
        <authorList>
            <person name="Gostincar C."/>
        </authorList>
    </citation>
    <scope>NUCLEOTIDE SEQUENCE [LARGE SCALE GENOMIC DNA]</scope>
    <source>
        <strain evidence="6 7">EXF-5753</strain>
    </source>
</reference>
<dbReference type="GO" id="GO:0000049">
    <property type="term" value="F:tRNA binding"/>
    <property type="evidence" value="ECO:0007669"/>
    <property type="project" value="UniProtKB-KW"/>
</dbReference>
<comment type="caution">
    <text evidence="6">The sequence shown here is derived from an EMBL/GenBank/DDBJ whole genome shotgun (WGS) entry which is preliminary data.</text>
</comment>
<name>A0A4T0FSF0_9BASI</name>
<dbReference type="NCBIfam" id="TIGR00447">
    <property type="entry name" value="pth"/>
    <property type="match status" value="1"/>
</dbReference>
<dbReference type="Gene3D" id="3.40.50.1470">
    <property type="entry name" value="Peptidyl-tRNA hydrolase"/>
    <property type="match status" value="1"/>
</dbReference>
<dbReference type="InterPro" id="IPR018171">
    <property type="entry name" value="Pept_tRNA_hydro_CS"/>
</dbReference>
<dbReference type="InterPro" id="IPR001328">
    <property type="entry name" value="Pept_tRNA_hydro"/>
</dbReference>
<dbReference type="OrthoDB" id="1711136at2759"/>
<accession>A0A4T0FSF0</accession>
<evidence type="ECO:0000256" key="2">
    <source>
        <dbReference type="ARBA" id="ARBA00022555"/>
    </source>
</evidence>
<evidence type="ECO:0000256" key="5">
    <source>
        <dbReference type="ARBA" id="ARBA00038063"/>
    </source>
</evidence>
<proteinExistence type="inferred from homology"/>
<dbReference type="CDD" id="cd00462">
    <property type="entry name" value="PTH"/>
    <property type="match status" value="1"/>
</dbReference>
<keyword evidence="2" id="KW-0820">tRNA-binding</keyword>
<keyword evidence="7" id="KW-1185">Reference proteome</keyword>
<evidence type="ECO:0000313" key="6">
    <source>
        <dbReference type="EMBL" id="TIA91622.1"/>
    </source>
</evidence>
<gene>
    <name evidence="6" type="ORF">E3P99_01039</name>
</gene>
<dbReference type="PROSITE" id="PS01196">
    <property type="entry name" value="PEPT_TRNA_HYDROL_2"/>
    <property type="match status" value="1"/>
</dbReference>
<organism evidence="6 7">
    <name type="scientific">Wallemia hederae</name>
    <dbReference type="NCBI Taxonomy" id="1540922"/>
    <lineage>
        <taxon>Eukaryota</taxon>
        <taxon>Fungi</taxon>
        <taxon>Dikarya</taxon>
        <taxon>Basidiomycota</taxon>
        <taxon>Wallemiomycotina</taxon>
        <taxon>Wallemiomycetes</taxon>
        <taxon>Wallemiales</taxon>
        <taxon>Wallemiaceae</taxon>
        <taxon>Wallemia</taxon>
    </lineage>
</organism>
<dbReference type="PANTHER" id="PTHR17224:SF1">
    <property type="entry name" value="PEPTIDYL-TRNA HYDROLASE"/>
    <property type="match status" value="1"/>
</dbReference>
<dbReference type="Proteomes" id="UP000310189">
    <property type="component" value="Unassembled WGS sequence"/>
</dbReference>